<evidence type="ECO:0000256" key="1">
    <source>
        <dbReference type="ARBA" id="ARBA00022679"/>
    </source>
</evidence>
<dbReference type="Proteomes" id="UP000297948">
    <property type="component" value="Unassembled WGS sequence"/>
</dbReference>
<keyword evidence="1 3" id="KW-0808">Transferase</keyword>
<dbReference type="PANTHER" id="PTHR43861">
    <property type="entry name" value="TRANS-ACONITATE 2-METHYLTRANSFERASE-RELATED"/>
    <property type="match status" value="1"/>
</dbReference>
<dbReference type="InterPro" id="IPR013216">
    <property type="entry name" value="Methyltransf_11"/>
</dbReference>
<dbReference type="PANTHER" id="PTHR43861:SF3">
    <property type="entry name" value="PUTATIVE (AFU_ORTHOLOGUE AFUA_2G14390)-RELATED"/>
    <property type="match status" value="1"/>
</dbReference>
<name>A0A4Z0HDS5_9ACTN</name>
<gene>
    <name evidence="3" type="ORF">E4099_00840</name>
</gene>
<reference evidence="3 4" key="1">
    <citation type="submission" date="2019-03" db="EMBL/GenBank/DDBJ databases">
        <authorList>
            <person name="Gonzalez-Pimentel J.L."/>
        </authorList>
    </citation>
    <scope>NUCLEOTIDE SEQUENCE [LARGE SCALE GENOMIC DNA]</scope>
    <source>
        <strain evidence="3 4">JCM 31289</strain>
    </source>
</reference>
<dbReference type="InterPro" id="IPR029063">
    <property type="entry name" value="SAM-dependent_MTases_sf"/>
</dbReference>
<dbReference type="GO" id="GO:0017000">
    <property type="term" value="P:antibiotic biosynthetic process"/>
    <property type="evidence" value="ECO:0007669"/>
    <property type="project" value="UniProtKB-ARBA"/>
</dbReference>
<protein>
    <submittedName>
        <fullName evidence="3">Methyltransferase domain-containing protein</fullName>
    </submittedName>
</protein>
<evidence type="ECO:0000313" key="4">
    <source>
        <dbReference type="Proteomes" id="UP000297948"/>
    </source>
</evidence>
<evidence type="ECO:0000259" key="2">
    <source>
        <dbReference type="Pfam" id="PF08241"/>
    </source>
</evidence>
<proteinExistence type="predicted"/>
<organism evidence="3 4">
    <name type="scientific">Streptomyces palmae</name>
    <dbReference type="NCBI Taxonomy" id="1701085"/>
    <lineage>
        <taxon>Bacteria</taxon>
        <taxon>Bacillati</taxon>
        <taxon>Actinomycetota</taxon>
        <taxon>Actinomycetes</taxon>
        <taxon>Kitasatosporales</taxon>
        <taxon>Streptomycetaceae</taxon>
        <taxon>Streptomyces</taxon>
    </lineage>
</organism>
<dbReference type="CDD" id="cd02440">
    <property type="entry name" value="AdoMet_MTases"/>
    <property type="match status" value="1"/>
</dbReference>
<feature type="domain" description="Methyltransferase type 11" evidence="2">
    <location>
        <begin position="142"/>
        <end position="235"/>
    </location>
</feature>
<dbReference type="Gene3D" id="3.40.50.150">
    <property type="entry name" value="Vaccinia Virus protein VP39"/>
    <property type="match status" value="1"/>
</dbReference>
<dbReference type="GO" id="GO:0032259">
    <property type="term" value="P:methylation"/>
    <property type="evidence" value="ECO:0007669"/>
    <property type="project" value="UniProtKB-KW"/>
</dbReference>
<evidence type="ECO:0000313" key="3">
    <source>
        <dbReference type="EMBL" id="TGB19130.1"/>
    </source>
</evidence>
<sequence>MEFSPGAAEPDQQCVQHRELLGEFTEWSAHATPASTGRSVADNCLRLPPPPALNCHGRGAGPVPSVGGRGHGTTWKGCSMSMVENATRNGVGIPEAEKPKEYVFDQTWDRESERLRTNEAIWDPGTIERLERIGVTEGWSALEVGAGSGSITGWLADRVGPRGRVMAVDLETSRLDWLRGTPNVEAVTLDLRHEELPAAAFDVVHARMVVQHLEDRAGAIARLVRAVKPGGVLFLEDTDSLPLFRSAVAEDFLADVKAAGYGLMRRSGHEPRGGHFDLEAVLAQGLEEVSAEGRAVMVHGGSRQARHYMLWLESLRPRLLAEGLLEEARIEEALREMADPGNRWLTQVLISTVGRRPR</sequence>
<dbReference type="OrthoDB" id="3469983at2"/>
<comment type="caution">
    <text evidence="3">The sequence shown here is derived from an EMBL/GenBank/DDBJ whole genome shotgun (WGS) entry which is preliminary data.</text>
</comment>
<dbReference type="EMBL" id="SRID01000003">
    <property type="protein sequence ID" value="TGB19130.1"/>
    <property type="molecule type" value="Genomic_DNA"/>
</dbReference>
<dbReference type="AlphaFoldDB" id="A0A4Z0HDS5"/>
<dbReference type="SUPFAM" id="SSF53335">
    <property type="entry name" value="S-adenosyl-L-methionine-dependent methyltransferases"/>
    <property type="match status" value="1"/>
</dbReference>
<dbReference type="Pfam" id="PF08241">
    <property type="entry name" value="Methyltransf_11"/>
    <property type="match status" value="1"/>
</dbReference>
<keyword evidence="3" id="KW-0489">Methyltransferase</keyword>
<dbReference type="GO" id="GO:0008757">
    <property type="term" value="F:S-adenosylmethionine-dependent methyltransferase activity"/>
    <property type="evidence" value="ECO:0007669"/>
    <property type="project" value="InterPro"/>
</dbReference>
<keyword evidence="4" id="KW-1185">Reference proteome</keyword>
<accession>A0A4Z0HDS5</accession>